<organism evidence="3 4">
    <name type="scientific">Cytophaga hutchinsonii (strain ATCC 33406 / DSM 1761 / CIP 103989 / NBRC 15051 / NCIMB 9469 / D465)</name>
    <dbReference type="NCBI Taxonomy" id="269798"/>
    <lineage>
        <taxon>Bacteria</taxon>
        <taxon>Pseudomonadati</taxon>
        <taxon>Bacteroidota</taxon>
        <taxon>Cytophagia</taxon>
        <taxon>Cytophagales</taxon>
        <taxon>Cytophagaceae</taxon>
        <taxon>Cytophaga</taxon>
    </lineage>
</organism>
<dbReference type="EMBL" id="CP000383">
    <property type="protein sequence ID" value="ABG59650.1"/>
    <property type="molecule type" value="Genomic_DNA"/>
</dbReference>
<dbReference type="KEGG" id="chu:CHU_2394"/>
<dbReference type="Proteomes" id="UP000001822">
    <property type="component" value="Chromosome"/>
</dbReference>
<dbReference type="AlphaFoldDB" id="A0A6N4STA5"/>
<evidence type="ECO:0000313" key="3">
    <source>
        <dbReference type="EMBL" id="ABG59650.1"/>
    </source>
</evidence>
<evidence type="ECO:0000259" key="1">
    <source>
        <dbReference type="Pfam" id="PF21832"/>
    </source>
</evidence>
<dbReference type="RefSeq" id="WP_011585764.1">
    <property type="nucleotide sequence ID" value="NC_008255.1"/>
</dbReference>
<dbReference type="InterPro" id="IPR054187">
    <property type="entry name" value="DUF6892"/>
</dbReference>
<sequence>MLTINLTSTDFQINKTSITFPVAIETLRTIFAVSDRVNKKKHNTIYTWDALGVLAYSKDGKMADGLYLTLKTDTFDFSCKQIFSGVFHFNNEEIITYYNKNKNKRVALFDGDSSGAFVLNDISVWFDLDDADVQGLEIKAYDVAAENELKKKNEIPKDTYIIKKLEEEIVFVDFGFKLAIIQELMYNKKMIQPEFDLFEFVKWYPHRKIDLEKEGYQPIAEVTQYFKDLPIPQRLAAEITGIYQDGGNDIYLNLLRFGEGWETYWDIESIDDVKKFPNLKEVTLCYAKEHVLAELNAAGIQAEWI</sequence>
<dbReference type="Pfam" id="PF24880">
    <property type="entry name" value="DUF7738"/>
    <property type="match status" value="1"/>
</dbReference>
<accession>A0A6N4STA5</accession>
<name>A0A6N4STA5_CYTH3</name>
<reference evidence="3 4" key="1">
    <citation type="journal article" date="2007" name="Appl. Environ. Microbiol.">
        <title>Genome sequence of the cellulolytic gliding bacterium Cytophaga hutchinsonii.</title>
        <authorList>
            <person name="Xie G."/>
            <person name="Bruce D.C."/>
            <person name="Challacombe J.F."/>
            <person name="Chertkov O."/>
            <person name="Detter J.C."/>
            <person name="Gilna P."/>
            <person name="Han C.S."/>
            <person name="Lucas S."/>
            <person name="Misra M."/>
            <person name="Myers G.L."/>
            <person name="Richardson P."/>
            <person name="Tapia R."/>
            <person name="Thayer N."/>
            <person name="Thompson L.S."/>
            <person name="Brettin T.S."/>
            <person name="Henrissat B."/>
            <person name="Wilson D.B."/>
            <person name="McBride M.J."/>
        </authorList>
    </citation>
    <scope>NUCLEOTIDE SEQUENCE [LARGE SCALE GENOMIC DNA]</scope>
    <source>
        <strain evidence="4">ATCC 33406 / DSM 1761 / CIP 103989 / NBRC 15051 / NCIMB 9469 / D465</strain>
    </source>
</reference>
<protein>
    <submittedName>
        <fullName evidence="3">Uncharacterized protein</fullName>
    </submittedName>
</protein>
<evidence type="ECO:0000313" key="4">
    <source>
        <dbReference type="Proteomes" id="UP000001822"/>
    </source>
</evidence>
<feature type="domain" description="DUF6892" evidence="1">
    <location>
        <begin position="170"/>
        <end position="301"/>
    </location>
</feature>
<feature type="domain" description="DUF7738" evidence="2">
    <location>
        <begin position="3"/>
        <end position="103"/>
    </location>
</feature>
<proteinExistence type="predicted"/>
<dbReference type="OrthoDB" id="355909at2"/>
<gene>
    <name evidence="3" type="ordered locus">CHU_2394</name>
</gene>
<evidence type="ECO:0000259" key="2">
    <source>
        <dbReference type="Pfam" id="PF24880"/>
    </source>
</evidence>
<keyword evidence="4" id="KW-1185">Reference proteome</keyword>
<dbReference type="InterPro" id="IPR056640">
    <property type="entry name" value="DUF7738"/>
</dbReference>
<dbReference type="Pfam" id="PF21832">
    <property type="entry name" value="DUF6892"/>
    <property type="match status" value="1"/>
</dbReference>